<proteinExistence type="predicted"/>
<accession>A0A7C6EAY5</accession>
<dbReference type="Pfam" id="PF00583">
    <property type="entry name" value="Acetyltransf_1"/>
    <property type="match status" value="1"/>
</dbReference>
<sequence>MPKPRKKFGKVILRFAENRDKKFLLEFERECVRTEPEIFQDELRYYQKRLRSIPVIDLSRKDFKVIIALVNNQVVGELSMSSYFNYETNSLVGVITGLWVLKPYRMAGIGKKLIRFAKAEFKKWGIKRITLTVGLFNLAACAFYKKMGFTIRKIGEGICAI</sequence>
<dbReference type="PROSITE" id="PS51186">
    <property type="entry name" value="GNAT"/>
    <property type="match status" value="1"/>
</dbReference>
<reference evidence="2" key="1">
    <citation type="journal article" date="2020" name="mSystems">
        <title>Genome- and Community-Level Interaction Insights into Carbon Utilization and Element Cycling Functions of Hydrothermarchaeota in Hydrothermal Sediment.</title>
        <authorList>
            <person name="Zhou Z."/>
            <person name="Liu Y."/>
            <person name="Xu W."/>
            <person name="Pan J."/>
            <person name="Luo Z.H."/>
            <person name="Li M."/>
        </authorList>
    </citation>
    <scope>NUCLEOTIDE SEQUENCE [LARGE SCALE GENOMIC DNA]</scope>
    <source>
        <strain evidence="2">SpSt-876</strain>
    </source>
</reference>
<dbReference type="CDD" id="cd04301">
    <property type="entry name" value="NAT_SF"/>
    <property type="match status" value="1"/>
</dbReference>
<keyword evidence="2" id="KW-0808">Transferase</keyword>
<dbReference type="InterPro" id="IPR000182">
    <property type="entry name" value="GNAT_dom"/>
</dbReference>
<evidence type="ECO:0000313" key="2">
    <source>
        <dbReference type="EMBL" id="HHS52538.1"/>
    </source>
</evidence>
<dbReference type="GO" id="GO:0016747">
    <property type="term" value="F:acyltransferase activity, transferring groups other than amino-acyl groups"/>
    <property type="evidence" value="ECO:0007669"/>
    <property type="project" value="InterPro"/>
</dbReference>
<gene>
    <name evidence="2" type="ORF">ENW73_06705</name>
</gene>
<dbReference type="PANTHER" id="PTHR42919:SF35">
    <property type="entry name" value="N-ACETYLTRANSFERASE DOMAIN-CONTAINING PROTEIN"/>
    <property type="match status" value="1"/>
</dbReference>
<dbReference type="EMBL" id="DTLI01000158">
    <property type="protein sequence ID" value="HHS52538.1"/>
    <property type="molecule type" value="Genomic_DNA"/>
</dbReference>
<dbReference type="AlphaFoldDB" id="A0A7C6EAY5"/>
<dbReference type="SUPFAM" id="SSF55729">
    <property type="entry name" value="Acyl-CoA N-acyltransferases (Nat)"/>
    <property type="match status" value="1"/>
</dbReference>
<dbReference type="Gene3D" id="3.40.630.30">
    <property type="match status" value="1"/>
</dbReference>
<dbReference type="PANTHER" id="PTHR42919">
    <property type="entry name" value="N-ALPHA-ACETYLTRANSFERASE"/>
    <property type="match status" value="1"/>
</dbReference>
<protein>
    <submittedName>
        <fullName evidence="2">GNAT family N-acetyltransferase</fullName>
    </submittedName>
</protein>
<name>A0A7C6EAY5_UNCW3</name>
<dbReference type="InterPro" id="IPR051556">
    <property type="entry name" value="N-term/lysine_N-AcTrnsfr"/>
</dbReference>
<feature type="domain" description="N-acetyltransferase" evidence="1">
    <location>
        <begin position="11"/>
        <end position="161"/>
    </location>
</feature>
<comment type="caution">
    <text evidence="2">The sequence shown here is derived from an EMBL/GenBank/DDBJ whole genome shotgun (WGS) entry which is preliminary data.</text>
</comment>
<dbReference type="InterPro" id="IPR016181">
    <property type="entry name" value="Acyl_CoA_acyltransferase"/>
</dbReference>
<organism evidence="2">
    <name type="scientific">candidate division WOR-3 bacterium</name>
    <dbReference type="NCBI Taxonomy" id="2052148"/>
    <lineage>
        <taxon>Bacteria</taxon>
        <taxon>Bacteria division WOR-3</taxon>
    </lineage>
</organism>
<evidence type="ECO:0000259" key="1">
    <source>
        <dbReference type="PROSITE" id="PS51186"/>
    </source>
</evidence>